<dbReference type="InterPro" id="IPR051598">
    <property type="entry name" value="TSUP/Inactive_protease-like"/>
</dbReference>
<dbReference type="eggNOG" id="COG0730">
    <property type="taxonomic scope" value="Bacteria"/>
</dbReference>
<evidence type="ECO:0000256" key="3">
    <source>
        <dbReference type="ARBA" id="ARBA00022989"/>
    </source>
</evidence>
<dbReference type="GO" id="GO:0005886">
    <property type="term" value="C:plasma membrane"/>
    <property type="evidence" value="ECO:0007669"/>
    <property type="project" value="UniProtKB-SubCell"/>
</dbReference>
<evidence type="ECO:0000256" key="4">
    <source>
        <dbReference type="ARBA" id="ARBA00023136"/>
    </source>
</evidence>
<proteinExistence type="inferred from homology"/>
<dbReference type="KEGG" id="min:Minf_0617"/>
<feature type="transmembrane region" description="Helical" evidence="5">
    <location>
        <begin position="149"/>
        <end position="170"/>
    </location>
</feature>
<dbReference type="HOGENOM" id="CLU_045498_1_0_0"/>
<feature type="transmembrane region" description="Helical" evidence="5">
    <location>
        <begin position="248"/>
        <end position="266"/>
    </location>
</feature>
<dbReference type="PANTHER" id="PTHR43701:SF2">
    <property type="entry name" value="MEMBRANE TRANSPORTER PROTEIN YJNA-RELATED"/>
    <property type="match status" value="1"/>
</dbReference>
<organism evidence="6 7">
    <name type="scientific">Methylacidiphilum infernorum (isolate V4)</name>
    <name type="common">Methylokorus infernorum (strain V4)</name>
    <dbReference type="NCBI Taxonomy" id="481448"/>
    <lineage>
        <taxon>Bacteria</taxon>
        <taxon>Pseudomonadati</taxon>
        <taxon>Verrucomicrobiota</taxon>
        <taxon>Methylacidiphilae</taxon>
        <taxon>Methylacidiphilales</taxon>
        <taxon>Methylacidiphilaceae</taxon>
        <taxon>Methylacidiphilum (ex Ratnadevi et al. 2023)</taxon>
    </lineage>
</organism>
<accession>B3E014</accession>
<evidence type="ECO:0000256" key="1">
    <source>
        <dbReference type="ARBA" id="ARBA00004141"/>
    </source>
</evidence>
<feature type="transmembrane region" description="Helical" evidence="5">
    <location>
        <begin position="88"/>
        <end position="106"/>
    </location>
</feature>
<comment type="subcellular location">
    <subcellularLocation>
        <location evidence="5">Cell membrane</location>
        <topology evidence="5">Multi-pass membrane protein</topology>
    </subcellularLocation>
    <subcellularLocation>
        <location evidence="1">Membrane</location>
        <topology evidence="1">Multi-pass membrane protein</topology>
    </subcellularLocation>
</comment>
<feature type="transmembrane region" description="Helical" evidence="5">
    <location>
        <begin position="21"/>
        <end position="51"/>
    </location>
</feature>
<evidence type="ECO:0000313" key="6">
    <source>
        <dbReference type="EMBL" id="ACD82675.1"/>
    </source>
</evidence>
<keyword evidence="3 5" id="KW-1133">Transmembrane helix</keyword>
<evidence type="ECO:0000256" key="5">
    <source>
        <dbReference type="RuleBase" id="RU363041"/>
    </source>
</evidence>
<gene>
    <name evidence="6" type="ordered locus">Minf_0617</name>
</gene>
<dbReference type="AlphaFoldDB" id="B3E014"/>
<sequence>MLCRGKLIINIRYRYSRELMKFYLIGFVIAFLIGLTGVGGGTITVPLLIILGIEPSIAVGISLGFSALIKIPSSIVYFFKGHIEKKTLFYLSIGGIPGVVLGSLLLGNIYRHNHLRSVILLMIGLTIVVSSLINLWYTLKDYRPTTNKYALLLPLFAFLIGFEVGTFSSGAGALGTLLLLSLTTLSPSDVVGTDIAFGLILSIIGGGIHLFQGLSDTNIIFKMVAGGVFGAVSGAYACMVFPKKPARIFLLFWLIFIGSVLFIRSLR</sequence>
<feature type="transmembrane region" description="Helical" evidence="5">
    <location>
        <begin position="118"/>
        <end position="137"/>
    </location>
</feature>
<dbReference type="STRING" id="481448.Minf_0617"/>
<dbReference type="PANTHER" id="PTHR43701">
    <property type="entry name" value="MEMBRANE TRANSPORTER PROTEIN MJ0441-RELATED"/>
    <property type="match status" value="1"/>
</dbReference>
<keyword evidence="4 5" id="KW-0472">Membrane</keyword>
<comment type="similarity">
    <text evidence="5">Belongs to the 4-toluene sulfonate uptake permease (TSUP) (TC 2.A.102) family.</text>
</comment>
<reference evidence="6 7" key="1">
    <citation type="journal article" date="2008" name="Biol. Direct">
        <title>Complete genome sequence of the extremely acidophilic methanotroph isolate V4, Methylacidiphilum infernorum, a representative of the bacterial phylum Verrucomicrobia.</title>
        <authorList>
            <person name="Hou S."/>
            <person name="Makarova K.S."/>
            <person name="Saw J.H."/>
            <person name="Senin P."/>
            <person name="Ly B.V."/>
            <person name="Zhou Z."/>
            <person name="Ren Y."/>
            <person name="Wang J."/>
            <person name="Galperin M.Y."/>
            <person name="Omelchenko M.V."/>
            <person name="Wolf Y.I."/>
            <person name="Yutin N."/>
            <person name="Koonin E.V."/>
            <person name="Stott M.B."/>
            <person name="Mountain B.W."/>
            <person name="Crowe M.A."/>
            <person name="Smirnova A.V."/>
            <person name="Dunfield P.F."/>
            <person name="Feng L."/>
            <person name="Wang L."/>
            <person name="Alam M."/>
        </authorList>
    </citation>
    <scope>NUCLEOTIDE SEQUENCE [LARGE SCALE GENOMIC DNA]</scope>
    <source>
        <strain evidence="7">Isolate V4</strain>
    </source>
</reference>
<evidence type="ECO:0000313" key="7">
    <source>
        <dbReference type="Proteomes" id="UP000009149"/>
    </source>
</evidence>
<feature type="transmembrane region" description="Helical" evidence="5">
    <location>
        <begin position="57"/>
        <end position="79"/>
    </location>
</feature>
<dbReference type="Pfam" id="PF01925">
    <property type="entry name" value="TauE"/>
    <property type="match status" value="1"/>
</dbReference>
<protein>
    <recommendedName>
        <fullName evidence="5">Probable membrane transporter protein</fullName>
    </recommendedName>
</protein>
<evidence type="ECO:0000256" key="2">
    <source>
        <dbReference type="ARBA" id="ARBA00022692"/>
    </source>
</evidence>
<feature type="transmembrane region" description="Helical" evidence="5">
    <location>
        <begin position="223"/>
        <end position="242"/>
    </location>
</feature>
<dbReference type="InterPro" id="IPR002781">
    <property type="entry name" value="TM_pro_TauE-like"/>
</dbReference>
<feature type="transmembrane region" description="Helical" evidence="5">
    <location>
        <begin position="190"/>
        <end position="211"/>
    </location>
</feature>
<name>B3E014_METI4</name>
<dbReference type="EMBL" id="CP000975">
    <property type="protein sequence ID" value="ACD82675.1"/>
    <property type="molecule type" value="Genomic_DNA"/>
</dbReference>
<keyword evidence="5" id="KW-1003">Cell membrane</keyword>
<keyword evidence="2 5" id="KW-0812">Transmembrane</keyword>
<dbReference type="Proteomes" id="UP000009149">
    <property type="component" value="Chromosome"/>
</dbReference>